<dbReference type="AlphaFoldDB" id="A0A1A9WKG5"/>
<evidence type="ECO:0000313" key="2">
    <source>
        <dbReference type="Proteomes" id="UP000091820"/>
    </source>
</evidence>
<protein>
    <submittedName>
        <fullName evidence="1">Uncharacterized protein</fullName>
    </submittedName>
</protein>
<proteinExistence type="predicted"/>
<evidence type="ECO:0000313" key="1">
    <source>
        <dbReference type="EnsemblMetazoa" id="GBRI022942-PA"/>
    </source>
</evidence>
<sequence>MFKFIINILINFYFYYSIILCECVIKLPENIENFPIWKTHIGQYWIKIPYLTDEILIQNGEKIQGYCNTFFRNFTIDENDLNCTEIEDNNDKCIYYPYHSNKIKDIFGKEILHMRCVNNTLRYGEVTLTNGQKLSCADTQWTVSWSKSDVRRKEIIWCSENHHILRLITKNLKKNRILAYICFDMNTLSPQSVHFKTNYQVFKIWNISKQKLSSIEDLDVAASLAPEIQSLNSAQLHGSNESLQFQLNELSGNNSWISMANYEYESLVQSGPYLRYFQQYGQLMEIIWWHNLRIFNWRRFLNALEMHFEELNNYRVYLGTLGVVQVPLWTLSSEITWLEIQVL</sequence>
<dbReference type="VEuPathDB" id="VectorBase:GBRI022942"/>
<dbReference type="EnsemblMetazoa" id="GBRI022942-RA">
    <property type="protein sequence ID" value="GBRI022942-PA"/>
    <property type="gene ID" value="GBRI022942"/>
</dbReference>
<organism evidence="1 2">
    <name type="scientific">Glossina brevipalpis</name>
    <dbReference type="NCBI Taxonomy" id="37001"/>
    <lineage>
        <taxon>Eukaryota</taxon>
        <taxon>Metazoa</taxon>
        <taxon>Ecdysozoa</taxon>
        <taxon>Arthropoda</taxon>
        <taxon>Hexapoda</taxon>
        <taxon>Insecta</taxon>
        <taxon>Pterygota</taxon>
        <taxon>Neoptera</taxon>
        <taxon>Endopterygota</taxon>
        <taxon>Diptera</taxon>
        <taxon>Brachycera</taxon>
        <taxon>Muscomorpha</taxon>
        <taxon>Hippoboscoidea</taxon>
        <taxon>Glossinidae</taxon>
        <taxon>Glossina</taxon>
    </lineage>
</organism>
<name>A0A1A9WKG5_9MUSC</name>
<dbReference type="Proteomes" id="UP000091820">
    <property type="component" value="Unassembled WGS sequence"/>
</dbReference>
<reference evidence="2" key="1">
    <citation type="submission" date="2014-03" db="EMBL/GenBank/DDBJ databases">
        <authorList>
            <person name="Aksoy S."/>
            <person name="Warren W."/>
            <person name="Wilson R.K."/>
        </authorList>
    </citation>
    <scope>NUCLEOTIDE SEQUENCE [LARGE SCALE GENOMIC DNA]</scope>
    <source>
        <strain evidence="2">IAEA</strain>
    </source>
</reference>
<keyword evidence="2" id="KW-1185">Reference proteome</keyword>
<reference evidence="1" key="2">
    <citation type="submission" date="2020-05" db="UniProtKB">
        <authorList>
            <consortium name="EnsemblMetazoa"/>
        </authorList>
    </citation>
    <scope>IDENTIFICATION</scope>
    <source>
        <strain evidence="1">IAEA</strain>
    </source>
</reference>
<accession>A0A1A9WKG5</accession>
<dbReference type="STRING" id="37001.A0A1A9WKG5"/>